<dbReference type="SUPFAM" id="SSF53822">
    <property type="entry name" value="Periplasmic binding protein-like I"/>
    <property type="match status" value="1"/>
</dbReference>
<name>A0A6J5ZXV8_9ZZZZ</name>
<dbReference type="PANTHER" id="PTHR30483:SF6">
    <property type="entry name" value="PERIPLASMIC BINDING PROTEIN OF ABC TRANSPORTER FOR NATURAL AMINO ACIDS"/>
    <property type="match status" value="1"/>
</dbReference>
<dbReference type="PANTHER" id="PTHR30483">
    <property type="entry name" value="LEUCINE-SPECIFIC-BINDING PROTEIN"/>
    <property type="match status" value="1"/>
</dbReference>
<dbReference type="InterPro" id="IPR028081">
    <property type="entry name" value="Leu-bd"/>
</dbReference>
<reference evidence="3" key="1">
    <citation type="submission" date="2020-05" db="EMBL/GenBank/DDBJ databases">
        <authorList>
            <person name="Chiriac C."/>
            <person name="Salcher M."/>
            <person name="Ghai R."/>
            <person name="Kavagutti S V."/>
        </authorList>
    </citation>
    <scope>NUCLEOTIDE SEQUENCE</scope>
</reference>
<dbReference type="InterPro" id="IPR028082">
    <property type="entry name" value="Peripla_BP_I"/>
</dbReference>
<dbReference type="Gene3D" id="3.40.50.2300">
    <property type="match status" value="2"/>
</dbReference>
<gene>
    <name evidence="3" type="ORF">UFOPK3547_01136</name>
</gene>
<keyword evidence="1" id="KW-0732">Signal</keyword>
<evidence type="ECO:0000259" key="2">
    <source>
        <dbReference type="Pfam" id="PF13458"/>
    </source>
</evidence>
<feature type="domain" description="Leucine-binding protein" evidence="2">
    <location>
        <begin position="55"/>
        <end position="392"/>
    </location>
</feature>
<dbReference type="EMBL" id="CAESAN010000095">
    <property type="protein sequence ID" value="CAB4345647.1"/>
    <property type="molecule type" value="Genomic_DNA"/>
</dbReference>
<protein>
    <submittedName>
        <fullName evidence="3">Unannotated protein</fullName>
    </submittedName>
</protein>
<proteinExistence type="predicted"/>
<evidence type="ECO:0000256" key="1">
    <source>
        <dbReference type="ARBA" id="ARBA00022729"/>
    </source>
</evidence>
<evidence type="ECO:0000313" key="3">
    <source>
        <dbReference type="EMBL" id="CAB4345647.1"/>
    </source>
</evidence>
<dbReference type="Pfam" id="PF13458">
    <property type="entry name" value="Peripla_BP_6"/>
    <property type="match status" value="1"/>
</dbReference>
<dbReference type="InterPro" id="IPR051010">
    <property type="entry name" value="BCAA_transport"/>
</dbReference>
<organism evidence="3">
    <name type="scientific">freshwater metagenome</name>
    <dbReference type="NCBI Taxonomy" id="449393"/>
    <lineage>
        <taxon>unclassified sequences</taxon>
        <taxon>metagenomes</taxon>
        <taxon>ecological metagenomes</taxon>
    </lineage>
</organism>
<dbReference type="AlphaFoldDB" id="A0A6J5ZXV8"/>
<accession>A0A6J5ZXV8</accession>
<sequence length="435" mass="45277">MSRRAKLAAGGAAACLLALLLAVVMWPSANAPDPCAADSSRCATIAAGEPIYLGTLLSDTDTQGIDALTSTELAIDYLDGRFDGIGGRLLDHPISLVSENDGCSPEGGRLGAERLLQEDKLLGVVGPTCSSSALDAADALLTARKTPIISPSNSAPSLTDAERHQRYYFRTALNDLLQAEVASAFAYEKLGGRTAAVMFSPSAYSSQLGVAFGNRFKLKGGTVVSRSNLEGSGGLTGAIRAAERKKPDVIFVPVQMSTKPSCADTVAAIRASATLRASRVIVSEACQDRTFLTALGKEAAGVFASGPDAGDTARDPFYQSEYLPAFKRSSGAAPAGVFDTNAFDAANLIFDAIRQAAERQPGGGLVVDREKMRSALLEVKGYSGLSGTLDCSTTGDCAQGGRIAVYKAPDWPVLNPKAKPVFSQSKSIVELLTGP</sequence>
<dbReference type="CDD" id="cd06342">
    <property type="entry name" value="PBP1_ABC_LIVBP-like"/>
    <property type="match status" value="1"/>
</dbReference>